<protein>
    <recommendedName>
        <fullName evidence="4">RING-type domain-containing protein</fullName>
    </recommendedName>
</protein>
<reference evidence="2" key="1">
    <citation type="submission" date="2022-07" db="EMBL/GenBank/DDBJ databases">
        <authorList>
            <person name="Macas J."/>
            <person name="Novak P."/>
            <person name="Neumann P."/>
        </authorList>
    </citation>
    <scope>NUCLEOTIDE SEQUENCE</scope>
</reference>
<accession>A0AAV0FQJ5</accession>
<dbReference type="EMBL" id="CAMAPF010001001">
    <property type="protein sequence ID" value="CAH9137634.1"/>
    <property type="molecule type" value="Genomic_DNA"/>
</dbReference>
<evidence type="ECO:0000256" key="1">
    <source>
        <dbReference type="SAM" id="MobiDB-lite"/>
    </source>
</evidence>
<evidence type="ECO:0000313" key="3">
    <source>
        <dbReference type="Proteomes" id="UP001152523"/>
    </source>
</evidence>
<name>A0AAV0FQJ5_9ASTE</name>
<evidence type="ECO:0008006" key="4">
    <source>
        <dbReference type="Google" id="ProtNLM"/>
    </source>
</evidence>
<gene>
    <name evidence="2" type="ORF">CEPIT_LOCUS36181</name>
</gene>
<dbReference type="AlphaFoldDB" id="A0AAV0FQJ5"/>
<proteinExistence type="predicted"/>
<dbReference type="Proteomes" id="UP001152523">
    <property type="component" value="Unassembled WGS sequence"/>
</dbReference>
<sequence>MANQIFELQIIEEIRMATMRASPLPNSSALRITRAPNLSAAAAPYFPARWRSGSSGIETTTDAQQQDTLFLDGLQLPTTFEDVPSFPAERRSELPPPQRQDPPFLDGGLIRNGPDAPHFPDAAAPCFPAGGRSGIETAFAPRDRRPQLPPPRRQRQYDLFVDGVLVSTGFVDPPSFPAAVSPSRTNREPEACRVCLDDVIPHNIETNCIVKWVRRNRCLLCRAAPIID</sequence>
<comment type="caution">
    <text evidence="2">The sequence shown here is derived from an EMBL/GenBank/DDBJ whole genome shotgun (WGS) entry which is preliminary data.</text>
</comment>
<evidence type="ECO:0000313" key="2">
    <source>
        <dbReference type="EMBL" id="CAH9137634.1"/>
    </source>
</evidence>
<organism evidence="2 3">
    <name type="scientific">Cuscuta epithymum</name>
    <dbReference type="NCBI Taxonomy" id="186058"/>
    <lineage>
        <taxon>Eukaryota</taxon>
        <taxon>Viridiplantae</taxon>
        <taxon>Streptophyta</taxon>
        <taxon>Embryophyta</taxon>
        <taxon>Tracheophyta</taxon>
        <taxon>Spermatophyta</taxon>
        <taxon>Magnoliopsida</taxon>
        <taxon>eudicotyledons</taxon>
        <taxon>Gunneridae</taxon>
        <taxon>Pentapetalae</taxon>
        <taxon>asterids</taxon>
        <taxon>lamiids</taxon>
        <taxon>Solanales</taxon>
        <taxon>Convolvulaceae</taxon>
        <taxon>Cuscuteae</taxon>
        <taxon>Cuscuta</taxon>
        <taxon>Cuscuta subgen. Cuscuta</taxon>
    </lineage>
</organism>
<keyword evidence="3" id="KW-1185">Reference proteome</keyword>
<feature type="region of interest" description="Disordered" evidence="1">
    <location>
        <begin position="86"/>
        <end position="117"/>
    </location>
</feature>